<dbReference type="EMBL" id="JAGBKN010000010">
    <property type="protein sequence ID" value="MBO1516954.1"/>
    <property type="molecule type" value="Genomic_DNA"/>
</dbReference>
<name>A0AAW4INT2_9GAMM</name>
<dbReference type="Proteomes" id="UP000664161">
    <property type="component" value="Unassembled WGS sequence"/>
</dbReference>
<organism evidence="1 2">
    <name type="scientific">Psychrobacter halodurans</name>
    <dbReference type="NCBI Taxonomy" id="2818439"/>
    <lineage>
        <taxon>Bacteria</taxon>
        <taxon>Pseudomonadati</taxon>
        <taxon>Pseudomonadota</taxon>
        <taxon>Gammaproteobacteria</taxon>
        <taxon>Moraxellales</taxon>
        <taxon>Moraxellaceae</taxon>
        <taxon>Psychrobacter</taxon>
    </lineage>
</organism>
<evidence type="ECO:0000313" key="2">
    <source>
        <dbReference type="Proteomes" id="UP000664161"/>
    </source>
</evidence>
<gene>
    <name evidence="1" type="ORF">J3491_06360</name>
</gene>
<dbReference type="AlphaFoldDB" id="A0AAW4INT2"/>
<protein>
    <submittedName>
        <fullName evidence="1">Uncharacterized protein</fullName>
    </submittedName>
</protein>
<comment type="caution">
    <text evidence="1">The sequence shown here is derived from an EMBL/GenBank/DDBJ whole genome shotgun (WGS) entry which is preliminary data.</text>
</comment>
<accession>A0AAW4INT2</accession>
<proteinExistence type="predicted"/>
<reference evidence="1 2" key="1">
    <citation type="submission" date="2021-03" db="EMBL/GenBank/DDBJ databases">
        <authorList>
            <person name="Shang D.-D."/>
            <person name="Du Z.-J."/>
            <person name="Chen G.-J."/>
        </authorList>
    </citation>
    <scope>NUCLEOTIDE SEQUENCE [LARGE SCALE GENOMIC DNA]</scope>
    <source>
        <strain evidence="1 2">F2608</strain>
    </source>
</reference>
<dbReference type="RefSeq" id="WP_207969559.1">
    <property type="nucleotide sequence ID" value="NZ_JAGBKN010000010.1"/>
</dbReference>
<keyword evidence="2" id="KW-1185">Reference proteome</keyword>
<evidence type="ECO:0000313" key="1">
    <source>
        <dbReference type="EMBL" id="MBO1516954.1"/>
    </source>
</evidence>
<sequence length="241" mass="28149">MEIKQQALSKLANSMRLYGEAHMRFHKLKLIDSEEAINNLDRAFEAKLEAFHSLYDVTKDDFDYFSHGDTALLILLRNAVHHRNHLLFKSWNQDIGLNNGYKKYLGAEFILASHEVVDAFHVMKHFYKLEDFYSRIDPKLDSPYLVDRMNDKDKLKLLNQVKNELGFDLITAYAKEGRYPTKQIYVNLIPIYISAVCKAFKALSDRGIEFIGFDANAYKELFTKELEVDFSSINYTPIRIF</sequence>